<evidence type="ECO:0000313" key="2">
    <source>
        <dbReference type="Proteomes" id="UP000801492"/>
    </source>
</evidence>
<dbReference type="OrthoDB" id="6780991at2759"/>
<comment type="caution">
    <text evidence="1">The sequence shown here is derived from an EMBL/GenBank/DDBJ whole genome shotgun (WGS) entry which is preliminary data.</text>
</comment>
<gene>
    <name evidence="1" type="ORF">ILUMI_23290</name>
</gene>
<dbReference type="EMBL" id="VTPC01090586">
    <property type="protein sequence ID" value="KAF2882880.1"/>
    <property type="molecule type" value="Genomic_DNA"/>
</dbReference>
<organism evidence="1 2">
    <name type="scientific">Ignelater luminosus</name>
    <name type="common">Cucubano</name>
    <name type="synonym">Pyrophorus luminosus</name>
    <dbReference type="NCBI Taxonomy" id="2038154"/>
    <lineage>
        <taxon>Eukaryota</taxon>
        <taxon>Metazoa</taxon>
        <taxon>Ecdysozoa</taxon>
        <taxon>Arthropoda</taxon>
        <taxon>Hexapoda</taxon>
        <taxon>Insecta</taxon>
        <taxon>Pterygota</taxon>
        <taxon>Neoptera</taxon>
        <taxon>Endopterygota</taxon>
        <taxon>Coleoptera</taxon>
        <taxon>Polyphaga</taxon>
        <taxon>Elateriformia</taxon>
        <taxon>Elateroidea</taxon>
        <taxon>Elateridae</taxon>
        <taxon>Agrypninae</taxon>
        <taxon>Pyrophorini</taxon>
        <taxon>Ignelater</taxon>
    </lineage>
</organism>
<evidence type="ECO:0008006" key="3">
    <source>
        <dbReference type="Google" id="ProtNLM"/>
    </source>
</evidence>
<dbReference type="AlphaFoldDB" id="A0A8K0CFK1"/>
<name>A0A8K0CFK1_IGNLU</name>
<protein>
    <recommendedName>
        <fullName evidence="3">Zinc finger PHD-type domain-containing protein</fullName>
    </recommendedName>
</protein>
<proteinExistence type="predicted"/>
<accession>A0A8K0CFK1</accession>
<keyword evidence="2" id="KW-1185">Reference proteome</keyword>
<evidence type="ECO:0000313" key="1">
    <source>
        <dbReference type="EMBL" id="KAF2882880.1"/>
    </source>
</evidence>
<reference evidence="1" key="1">
    <citation type="submission" date="2019-08" db="EMBL/GenBank/DDBJ databases">
        <title>The genome of the North American firefly Photinus pyralis.</title>
        <authorList>
            <consortium name="Photinus pyralis genome working group"/>
            <person name="Fallon T.R."/>
            <person name="Sander Lower S.E."/>
            <person name="Weng J.-K."/>
        </authorList>
    </citation>
    <scope>NUCLEOTIDE SEQUENCE</scope>
    <source>
        <strain evidence="1">TRF0915ILg1</strain>
        <tissue evidence="1">Whole body</tissue>
    </source>
</reference>
<dbReference type="Proteomes" id="UP000801492">
    <property type="component" value="Unassembled WGS sequence"/>
</dbReference>
<sequence length="547" mass="62201">MCPNLKRDHAVVPPNTIRDYFNESGKQLEGVPPQNIFFHPLNVSWRKILEQWKNEPGRHEAALPKDKFPGILKTLVENVAENKPSNNSVDEQEAISPSIDDSFVKLLKQVRYEDTEVSNRRKRTKLGVIPGLPSDDGEEKMPRQVKSITEDGRFVGESYRERRSRDRPGLVYGLPDVPDVYEFVFSQEARKLNPPEEYKRGPKKLDITGLVSEEWLYSIGIIPRFYKGITERTRNSSENIRTAVDLVRSGQSIRLVAEDLKLSYSELRANKASNEPYKYSPNITNKKLENPVSILMDDHESHLSLVVIDEAREHGVLIFTFPPHCSHREPLGVAAYGPSKTRYNIADKFLAINRTMTRMPRNRPRTTTKAELSKEDLESAVQAACDGDSIQKLQAMKGENITAISAVSSARFYIPPMFIYPRKRMSPQLCKDRPTEATCPSILPFLEKKISWLATIYEEALASKKKKKIYSISPTSSSSSIDEQDLENICDDSDDDMTKEQETCFICKEFGKNEVWYRGRNCGQWAHKECSGVDAPDKYLAEGSQVS</sequence>